<evidence type="ECO:0000256" key="12">
    <source>
        <dbReference type="SAM" id="MobiDB-lite"/>
    </source>
</evidence>
<dbReference type="FunFam" id="2.40.100.10:FF:000079">
    <property type="entry name" value="Peptidyl-prolyl cis-trans isomerase"/>
    <property type="match status" value="1"/>
</dbReference>
<dbReference type="InterPro" id="IPR035979">
    <property type="entry name" value="RBD_domain_sf"/>
</dbReference>
<dbReference type="InterPro" id="IPR029000">
    <property type="entry name" value="Cyclophilin-like_dom_sf"/>
</dbReference>
<evidence type="ECO:0000256" key="11">
    <source>
        <dbReference type="PROSITE-ProRule" id="PRU00497"/>
    </source>
</evidence>
<sequence length="922" mass="105495">MSVILETTKGDLTVDLYIKERPKTCLNFLKLCKMKSYNFNRFHHVERNFLCQTGDPTGTGRGGESIFGVLYGQQAKYYEAEQVPVLKHTKPGLLSMVNVGDNMLGSQFFITLGDNLDYLDKEHCVFGEVVEGHDALLNINEAICDENHIPYQDIRITHTVILDDPFPDPSGLEISIHSPEPTREMLDSGRIAADEDINEMEGKTAEEIEEAIADKEAKARATILEMVGDLPSVDAAPPENVLFVCKLNPVTTDDDLMIIFSRFGKIVNCEIIRDRQTMNSLQYAFIEFDNPKSCEDAYFKMDNVLIDDRRIHVDFSQSVSRLQWKGKGRGVDFIGGKPFDPNKEDYKMKGPHKKEQGKYIQNDDYQKRREPQQRPRDYQPRNSGYRDNRDDRGRRDERDYRDRNEHRNDRDRRDERLDSRGRHGDRDHRDNREHRDQGHNRDRREKSDRREHRGDHRERHRSPDRSRKEEYASPQKRIRRMSRVVELAHMLRFLALQVYKSTYGTTISISFWTTLTLRRTVNMKAKKPGYSFESSYDNNSRSESRHGKVTTGSYRVPLPDGRVQVVNYRADENGYVADVKYEGEAKYPEYKPASSYSAPAYKAETVPVYEVVTKPTYKIPTTPAPTTTSPAYKAPAYVEPSYIAPAPTAAPTYEDRSYPDPEYKALYKIATTTPAPTTTPRVYVAPVDVEYKVPAYSAPAYQTPVSPAYGIRYIGDAKQYEDRNKYLETKVNPSPAYKSTFFIIPKYKVSSLAAPVYETPEVPDYRTSFYSAPAAPLPLAYRPRYAVKAAANKVVDHSTDYKESPYVAPRVTVSVYTPVYSARTTTTPAYQDLTTAAPAYNVPITTAAARVYTTSSYKAPKYETSTSAPAYKPSTFFTSNKDSISTGYKELSRIFRETSLTAGNKNWDNFFNKAWEFARTKY</sequence>
<gene>
    <name evidence="15" type="primary">EOG090X0971</name>
</gene>
<dbReference type="PROSITE" id="PS00233">
    <property type="entry name" value="CHIT_BIND_RR_1"/>
    <property type="match status" value="1"/>
</dbReference>
<evidence type="ECO:0000256" key="1">
    <source>
        <dbReference type="ARBA" id="ARBA00000971"/>
    </source>
</evidence>
<comment type="catalytic activity">
    <reaction evidence="1">
        <text>[protein]-peptidylproline (omega=180) = [protein]-peptidylproline (omega=0)</text>
        <dbReference type="Rhea" id="RHEA:16237"/>
        <dbReference type="Rhea" id="RHEA-COMP:10747"/>
        <dbReference type="Rhea" id="RHEA-COMP:10748"/>
        <dbReference type="ChEBI" id="CHEBI:83833"/>
        <dbReference type="ChEBI" id="CHEBI:83834"/>
        <dbReference type="EC" id="5.2.1.8"/>
    </reaction>
</comment>
<accession>A0A4Y7MYB7</accession>
<dbReference type="InterPro" id="IPR000504">
    <property type="entry name" value="RRM_dom"/>
</dbReference>
<protein>
    <recommendedName>
        <fullName evidence="4">peptidylprolyl isomerase</fullName>
        <ecNumber evidence="4">5.2.1.8</ecNumber>
    </recommendedName>
</protein>
<dbReference type="Pfam" id="PF00076">
    <property type="entry name" value="RRM_1"/>
    <property type="match status" value="1"/>
</dbReference>
<dbReference type="FunFam" id="3.30.70.330:FF:000287">
    <property type="entry name" value="Peptidyl-prolyl cis-trans isomerase"/>
    <property type="match status" value="1"/>
</dbReference>
<feature type="region of interest" description="Disordered" evidence="12">
    <location>
        <begin position="333"/>
        <end position="476"/>
    </location>
</feature>
<feature type="compositionally biased region" description="Basic and acidic residues" evidence="12">
    <location>
        <begin position="364"/>
        <end position="471"/>
    </location>
</feature>
<dbReference type="InterPro" id="IPR002130">
    <property type="entry name" value="Cyclophilin-type_PPIase_dom"/>
</dbReference>
<keyword evidence="6 10" id="KW-0694">RNA-binding</keyword>
<evidence type="ECO:0000256" key="7">
    <source>
        <dbReference type="ARBA" id="ARBA00023110"/>
    </source>
</evidence>
<evidence type="ECO:0000256" key="9">
    <source>
        <dbReference type="ARBA" id="ARBA00023242"/>
    </source>
</evidence>
<dbReference type="InterPro" id="IPR035538">
    <property type="entry name" value="Cyclophilin_PPIL4"/>
</dbReference>
<dbReference type="InterPro" id="IPR012677">
    <property type="entry name" value="Nucleotide-bd_a/b_plait_sf"/>
</dbReference>
<dbReference type="PRINTS" id="PR00153">
    <property type="entry name" value="CSAPPISMRASE"/>
</dbReference>
<dbReference type="CDD" id="cd12235">
    <property type="entry name" value="RRM_PPIL4"/>
    <property type="match status" value="1"/>
</dbReference>
<name>A0A4Y7MYB7_9CRUS</name>
<dbReference type="Pfam" id="PF00379">
    <property type="entry name" value="Chitin_bind_4"/>
    <property type="match status" value="1"/>
</dbReference>
<evidence type="ECO:0000259" key="13">
    <source>
        <dbReference type="PROSITE" id="PS50072"/>
    </source>
</evidence>
<keyword evidence="5 11" id="KW-0193">Cuticle</keyword>
<evidence type="ECO:0000256" key="10">
    <source>
        <dbReference type="PROSITE-ProRule" id="PRU00176"/>
    </source>
</evidence>
<keyword evidence="9" id="KW-0539">Nucleus</keyword>
<keyword evidence="7" id="KW-0697">Rotamase</keyword>
<dbReference type="EMBL" id="LR015985">
    <property type="protein sequence ID" value="SVE85604.1"/>
    <property type="molecule type" value="mRNA"/>
</dbReference>
<dbReference type="EC" id="5.2.1.8" evidence="4"/>
<reference evidence="15" key="1">
    <citation type="submission" date="2018-08" db="EMBL/GenBank/DDBJ databases">
        <authorList>
            <person name="Cornetti L."/>
        </authorList>
    </citation>
    <scope>NUCLEOTIDE SEQUENCE</scope>
    <source>
        <strain evidence="15">CZ-RIM1-1</strain>
    </source>
</reference>
<evidence type="ECO:0000256" key="4">
    <source>
        <dbReference type="ARBA" id="ARBA00013194"/>
    </source>
</evidence>
<dbReference type="PANTHER" id="PTHR45843">
    <property type="entry name" value="PEPTIDYL-PROLYL CIS-TRANS ISOMERASE-LIKE 4"/>
    <property type="match status" value="1"/>
</dbReference>
<dbReference type="InterPro" id="IPR031311">
    <property type="entry name" value="CHIT_BIND_RR_consensus"/>
</dbReference>
<keyword evidence="8" id="KW-0413">Isomerase</keyword>
<dbReference type="GO" id="GO:0042302">
    <property type="term" value="F:structural constituent of cuticle"/>
    <property type="evidence" value="ECO:0007669"/>
    <property type="project" value="UniProtKB-UniRule"/>
</dbReference>
<dbReference type="GO" id="GO:0003755">
    <property type="term" value="F:peptidyl-prolyl cis-trans isomerase activity"/>
    <property type="evidence" value="ECO:0007669"/>
    <property type="project" value="UniProtKB-KW"/>
</dbReference>
<feature type="domain" description="RRM" evidence="14">
    <location>
        <begin position="240"/>
        <end position="318"/>
    </location>
</feature>
<organism evidence="15">
    <name type="scientific">Daphnia pulicaria</name>
    <dbReference type="NCBI Taxonomy" id="35523"/>
    <lineage>
        <taxon>Eukaryota</taxon>
        <taxon>Metazoa</taxon>
        <taxon>Ecdysozoa</taxon>
        <taxon>Arthropoda</taxon>
        <taxon>Crustacea</taxon>
        <taxon>Branchiopoda</taxon>
        <taxon>Diplostraca</taxon>
        <taxon>Cladocera</taxon>
        <taxon>Anomopoda</taxon>
        <taxon>Daphniidae</taxon>
        <taxon>Daphnia</taxon>
    </lineage>
</organism>
<dbReference type="Pfam" id="PF00160">
    <property type="entry name" value="Pro_isomerase"/>
    <property type="match status" value="1"/>
</dbReference>
<dbReference type="PROSITE" id="PS50102">
    <property type="entry name" value="RRM"/>
    <property type="match status" value="1"/>
</dbReference>
<dbReference type="SMART" id="SM00360">
    <property type="entry name" value="RRM"/>
    <property type="match status" value="1"/>
</dbReference>
<dbReference type="PROSITE" id="PS51155">
    <property type="entry name" value="CHIT_BIND_RR_2"/>
    <property type="match status" value="1"/>
</dbReference>
<dbReference type="PROSITE" id="PS50072">
    <property type="entry name" value="CSA_PPIASE_2"/>
    <property type="match status" value="1"/>
</dbReference>
<feature type="compositionally biased region" description="Basic and acidic residues" evidence="12">
    <location>
        <begin position="340"/>
        <end position="357"/>
    </location>
</feature>
<dbReference type="PANTHER" id="PTHR45843:SF1">
    <property type="entry name" value="PEPTIDYL-PROLYL CIS-TRANS ISOMERASE-LIKE 4"/>
    <property type="match status" value="1"/>
</dbReference>
<evidence type="ECO:0000256" key="6">
    <source>
        <dbReference type="ARBA" id="ARBA00022884"/>
    </source>
</evidence>
<evidence type="ECO:0000256" key="5">
    <source>
        <dbReference type="ARBA" id="ARBA00022460"/>
    </source>
</evidence>
<comment type="subcellular location">
    <subcellularLocation>
        <location evidence="3">Nucleus</location>
    </subcellularLocation>
</comment>
<evidence type="ECO:0000256" key="8">
    <source>
        <dbReference type="ARBA" id="ARBA00023235"/>
    </source>
</evidence>
<dbReference type="InterPro" id="IPR000618">
    <property type="entry name" value="Insect_cuticle"/>
</dbReference>
<feature type="region of interest" description="Disordered" evidence="12">
    <location>
        <begin position="528"/>
        <end position="556"/>
    </location>
</feature>
<dbReference type="GO" id="GO:0003723">
    <property type="term" value="F:RNA binding"/>
    <property type="evidence" value="ECO:0007669"/>
    <property type="project" value="UniProtKB-UniRule"/>
</dbReference>
<dbReference type="Gene3D" id="2.40.100.10">
    <property type="entry name" value="Cyclophilin-like"/>
    <property type="match status" value="1"/>
</dbReference>
<dbReference type="CDD" id="cd01921">
    <property type="entry name" value="cyclophilin_RRM"/>
    <property type="match status" value="1"/>
</dbReference>
<dbReference type="Gene3D" id="3.30.70.330">
    <property type="match status" value="1"/>
</dbReference>
<dbReference type="InterPro" id="IPR035542">
    <property type="entry name" value="CRIP"/>
</dbReference>
<dbReference type="AlphaFoldDB" id="A0A4Y7MYB7"/>
<comment type="function">
    <text evidence="2">PPIases accelerate the folding of proteins. It catalyzes the cis-trans isomerization of proline imidic peptide bonds in oligopeptides.</text>
</comment>
<proteinExistence type="evidence at transcript level"/>
<evidence type="ECO:0000256" key="2">
    <source>
        <dbReference type="ARBA" id="ARBA00002388"/>
    </source>
</evidence>
<evidence type="ECO:0000313" key="15">
    <source>
        <dbReference type="EMBL" id="SVE85604.1"/>
    </source>
</evidence>
<evidence type="ECO:0000256" key="3">
    <source>
        <dbReference type="ARBA" id="ARBA00004123"/>
    </source>
</evidence>
<feature type="domain" description="PPIase cyclophilin-type" evidence="13">
    <location>
        <begin position="10"/>
        <end position="161"/>
    </location>
</feature>
<dbReference type="SUPFAM" id="SSF54928">
    <property type="entry name" value="RNA-binding domain, RBD"/>
    <property type="match status" value="1"/>
</dbReference>
<dbReference type="GO" id="GO:0005634">
    <property type="term" value="C:nucleus"/>
    <property type="evidence" value="ECO:0007669"/>
    <property type="project" value="UniProtKB-SubCell"/>
</dbReference>
<evidence type="ECO:0000259" key="14">
    <source>
        <dbReference type="PROSITE" id="PS50102"/>
    </source>
</evidence>
<dbReference type="SUPFAM" id="SSF50891">
    <property type="entry name" value="Cyclophilin-like"/>
    <property type="match status" value="1"/>
</dbReference>